<evidence type="ECO:0000313" key="1">
    <source>
        <dbReference type="EMBL" id="GIY65143.1"/>
    </source>
</evidence>
<dbReference type="AlphaFoldDB" id="A0AAV4V559"/>
<sequence>MYTYRRNDVCVPIGVSNDSLLPKQYGVIYTYRRKGVSKGVCVPLSVNNDSAPKGCSVIYAYKRVNNDSVPIGVNNDSVPISVNNDNRLQRIRFNF</sequence>
<reference evidence="1 2" key="1">
    <citation type="submission" date="2021-06" db="EMBL/GenBank/DDBJ databases">
        <title>Caerostris extrusa draft genome.</title>
        <authorList>
            <person name="Kono N."/>
            <person name="Arakawa K."/>
        </authorList>
    </citation>
    <scope>NUCLEOTIDE SEQUENCE [LARGE SCALE GENOMIC DNA]</scope>
</reference>
<proteinExistence type="predicted"/>
<keyword evidence="2" id="KW-1185">Reference proteome</keyword>
<evidence type="ECO:0000313" key="2">
    <source>
        <dbReference type="Proteomes" id="UP001054945"/>
    </source>
</evidence>
<dbReference type="EMBL" id="BPLR01013966">
    <property type="protein sequence ID" value="GIY65143.1"/>
    <property type="molecule type" value="Genomic_DNA"/>
</dbReference>
<gene>
    <name evidence="1" type="ORF">CEXT_232111</name>
</gene>
<organism evidence="1 2">
    <name type="scientific">Caerostris extrusa</name>
    <name type="common">Bark spider</name>
    <name type="synonym">Caerostris bankana</name>
    <dbReference type="NCBI Taxonomy" id="172846"/>
    <lineage>
        <taxon>Eukaryota</taxon>
        <taxon>Metazoa</taxon>
        <taxon>Ecdysozoa</taxon>
        <taxon>Arthropoda</taxon>
        <taxon>Chelicerata</taxon>
        <taxon>Arachnida</taxon>
        <taxon>Araneae</taxon>
        <taxon>Araneomorphae</taxon>
        <taxon>Entelegynae</taxon>
        <taxon>Araneoidea</taxon>
        <taxon>Araneidae</taxon>
        <taxon>Caerostris</taxon>
    </lineage>
</organism>
<protein>
    <submittedName>
        <fullName evidence="1">Uncharacterized protein</fullName>
    </submittedName>
</protein>
<accession>A0AAV4V559</accession>
<dbReference type="Proteomes" id="UP001054945">
    <property type="component" value="Unassembled WGS sequence"/>
</dbReference>
<name>A0AAV4V559_CAEEX</name>
<comment type="caution">
    <text evidence="1">The sequence shown here is derived from an EMBL/GenBank/DDBJ whole genome shotgun (WGS) entry which is preliminary data.</text>
</comment>